<keyword evidence="1" id="KW-0812">Transmembrane</keyword>
<feature type="domain" description="DUF6242" evidence="2">
    <location>
        <begin position="49"/>
        <end position="246"/>
    </location>
</feature>
<proteinExistence type="predicted"/>
<keyword evidence="1" id="KW-0472">Membrane</keyword>
<dbReference type="CDD" id="cd15482">
    <property type="entry name" value="Sialidase_non-viral"/>
    <property type="match status" value="1"/>
</dbReference>
<name>A0ABT7L489_9BACI</name>
<evidence type="ECO:0000256" key="1">
    <source>
        <dbReference type="SAM" id="Phobius"/>
    </source>
</evidence>
<organism evidence="3 4">
    <name type="scientific">Aquibacillus rhizosphaerae</name>
    <dbReference type="NCBI Taxonomy" id="3051431"/>
    <lineage>
        <taxon>Bacteria</taxon>
        <taxon>Bacillati</taxon>
        <taxon>Bacillota</taxon>
        <taxon>Bacilli</taxon>
        <taxon>Bacillales</taxon>
        <taxon>Bacillaceae</taxon>
        <taxon>Aquibacillus</taxon>
    </lineage>
</organism>
<feature type="transmembrane region" description="Helical" evidence="1">
    <location>
        <begin position="5"/>
        <end position="22"/>
    </location>
</feature>
<dbReference type="InterPro" id="IPR058667">
    <property type="entry name" value="DUF6242_C"/>
</dbReference>
<dbReference type="EMBL" id="JASTZU010000016">
    <property type="protein sequence ID" value="MDL4839425.1"/>
    <property type="molecule type" value="Genomic_DNA"/>
</dbReference>
<sequence length="307" mass="34502">MKKTIITISITIFIGLIITIIYNQNPIDITPPHLTQKNQQEEYNNQEQPQPEDLQPVNTNQVSYTLQNDELNITYNNGNDWINVPVLKDALFAGAYSGNEQELIDDSYVLTENRAAFLYQGAGVQVKYSLDQGETWQDSTVAESFPAMRFRKLDFVNDQFGYVIISGDKTMSSEYSVAYLTHDGGQTWEKTADSGILRLIADGGFVDEKTGFLSYGIINPDRPDLYVTQDGGKTWSQTMFNIPSKYYQVFVQAETPVKEGDHLAVLLNQGPNGDYQGGKVKGKFISEDNGKSWEFSTEVEPHETEQG</sequence>
<evidence type="ECO:0000313" key="4">
    <source>
        <dbReference type="Proteomes" id="UP001235343"/>
    </source>
</evidence>
<evidence type="ECO:0000259" key="2">
    <source>
        <dbReference type="Pfam" id="PF25852"/>
    </source>
</evidence>
<reference evidence="3 4" key="1">
    <citation type="submission" date="2023-06" db="EMBL/GenBank/DDBJ databases">
        <title>Aquibacillus rhizosphaerae LR5S19.</title>
        <authorList>
            <person name="Sun J.-Q."/>
        </authorList>
    </citation>
    <scope>NUCLEOTIDE SEQUENCE [LARGE SCALE GENOMIC DNA]</scope>
    <source>
        <strain evidence="3 4">LR5S19</strain>
    </source>
</reference>
<dbReference type="SUPFAM" id="SSF110296">
    <property type="entry name" value="Oligoxyloglucan reducing end-specific cellobiohydrolase"/>
    <property type="match status" value="1"/>
</dbReference>
<dbReference type="Gene3D" id="2.130.10.10">
    <property type="entry name" value="YVTN repeat-like/Quinoprotein amine dehydrogenase"/>
    <property type="match status" value="1"/>
</dbReference>
<dbReference type="Pfam" id="PF25852">
    <property type="entry name" value="DUF6242_C"/>
    <property type="match status" value="1"/>
</dbReference>
<gene>
    <name evidence="3" type="ORF">QQS35_02985</name>
</gene>
<accession>A0ABT7L489</accession>
<dbReference type="InterPro" id="IPR015943">
    <property type="entry name" value="WD40/YVTN_repeat-like_dom_sf"/>
</dbReference>
<dbReference type="RefSeq" id="WP_285930291.1">
    <property type="nucleotide sequence ID" value="NZ_JASTZU010000016.1"/>
</dbReference>
<keyword evidence="1" id="KW-1133">Transmembrane helix</keyword>
<keyword evidence="4" id="KW-1185">Reference proteome</keyword>
<evidence type="ECO:0000313" key="3">
    <source>
        <dbReference type="EMBL" id="MDL4839425.1"/>
    </source>
</evidence>
<protein>
    <submittedName>
        <fullName evidence="3">Oxidoreductase</fullName>
    </submittedName>
</protein>
<comment type="caution">
    <text evidence="3">The sequence shown here is derived from an EMBL/GenBank/DDBJ whole genome shotgun (WGS) entry which is preliminary data.</text>
</comment>
<dbReference type="Proteomes" id="UP001235343">
    <property type="component" value="Unassembled WGS sequence"/>
</dbReference>